<dbReference type="Gene3D" id="3.40.50.2000">
    <property type="entry name" value="Glycogen Phosphorylase B"/>
    <property type="match status" value="2"/>
</dbReference>
<comment type="caution">
    <text evidence="2">The sequence shown here is derived from an EMBL/GenBank/DDBJ whole genome shotgun (WGS) entry which is preliminary data.</text>
</comment>
<dbReference type="Pfam" id="PF13439">
    <property type="entry name" value="Glyco_transf_4"/>
    <property type="match status" value="1"/>
</dbReference>
<dbReference type="SUPFAM" id="SSF53756">
    <property type="entry name" value="UDP-Glycosyltransferase/glycogen phosphorylase"/>
    <property type="match status" value="1"/>
</dbReference>
<protein>
    <submittedName>
        <fullName evidence="2">Glycosyltransferase</fullName>
        <ecNumber evidence="2">2.4.-.-</ecNumber>
    </submittedName>
</protein>
<feature type="domain" description="Glycosyltransferase subfamily 4-like N-terminal" evidence="1">
    <location>
        <begin position="16"/>
        <end position="156"/>
    </location>
</feature>
<accession>A0ABV1FS45</accession>
<organism evidence="2 3">
    <name type="scientific">Hallella faecis</name>
    <dbReference type="NCBI Taxonomy" id="2841596"/>
    <lineage>
        <taxon>Bacteria</taxon>
        <taxon>Pseudomonadati</taxon>
        <taxon>Bacteroidota</taxon>
        <taxon>Bacteroidia</taxon>
        <taxon>Bacteroidales</taxon>
        <taxon>Prevotellaceae</taxon>
        <taxon>Hallella</taxon>
    </lineage>
</organism>
<reference evidence="2 3" key="1">
    <citation type="submission" date="2024-04" db="EMBL/GenBank/DDBJ databases">
        <title>Human intestinal bacterial collection.</title>
        <authorList>
            <person name="Pauvert C."/>
            <person name="Hitch T.C.A."/>
            <person name="Clavel T."/>
        </authorList>
    </citation>
    <scope>NUCLEOTIDE SEQUENCE [LARGE SCALE GENOMIC DNA]</scope>
    <source>
        <strain evidence="2 3">CLA-AA-H145</strain>
    </source>
</reference>
<name>A0ABV1FS45_9BACT</name>
<keyword evidence="2" id="KW-0808">Transferase</keyword>
<dbReference type="EC" id="2.4.-.-" evidence="2"/>
<dbReference type="PANTHER" id="PTHR12526:SF630">
    <property type="entry name" value="GLYCOSYLTRANSFERASE"/>
    <property type="match status" value="1"/>
</dbReference>
<dbReference type="GO" id="GO:0016757">
    <property type="term" value="F:glycosyltransferase activity"/>
    <property type="evidence" value="ECO:0007669"/>
    <property type="project" value="UniProtKB-KW"/>
</dbReference>
<evidence type="ECO:0000313" key="3">
    <source>
        <dbReference type="Proteomes" id="UP001487296"/>
    </source>
</evidence>
<keyword evidence="3" id="KW-1185">Reference proteome</keyword>
<dbReference type="PANTHER" id="PTHR12526">
    <property type="entry name" value="GLYCOSYLTRANSFERASE"/>
    <property type="match status" value="1"/>
</dbReference>
<keyword evidence="2" id="KW-0328">Glycosyltransferase</keyword>
<sequence>MRIAYIIPSLYRMAPNRVVQQLVEGMMARGHECHVFYFDPVTTDAIAFPCRVTRISLLRATDLTGYDVVHTHGLRPNLYVWIHGVPRGVRAVATIHSYVFEEFRFIYGRVLGWIFGHLFVRTLSRHDRVVTLSSDAVDHYAHWIRPSRLTYCYNSVEEPAVDVPPDADDCRRIREHKGDGVLVANICFFDKIKGLDVLIRALALLPAHYRLLLIGNGAEDGALQQLAQRLCPGRVLFLGRRPRASRYLSLVDVFAQTSWSEGFCLSMAEAALTHTPIVSSDIPGMREKYGADEVTYFPAGDAPALAAALREAVGDEAKADRAYRKVVSQFGVEQMITRYETIYQG</sequence>
<evidence type="ECO:0000259" key="1">
    <source>
        <dbReference type="Pfam" id="PF13439"/>
    </source>
</evidence>
<evidence type="ECO:0000313" key="2">
    <source>
        <dbReference type="EMBL" id="MEQ2487246.1"/>
    </source>
</evidence>
<dbReference type="InterPro" id="IPR028098">
    <property type="entry name" value="Glyco_trans_4-like_N"/>
</dbReference>
<dbReference type="RefSeq" id="WP_215760326.1">
    <property type="nucleotide sequence ID" value="NZ_JAHKBE010000039.1"/>
</dbReference>
<proteinExistence type="predicted"/>
<dbReference type="Pfam" id="PF13692">
    <property type="entry name" value="Glyco_trans_1_4"/>
    <property type="match status" value="1"/>
</dbReference>
<dbReference type="EMBL" id="JBBNFP010000038">
    <property type="protein sequence ID" value="MEQ2487246.1"/>
    <property type="molecule type" value="Genomic_DNA"/>
</dbReference>
<gene>
    <name evidence="2" type="ORF">AAAT34_09315</name>
</gene>
<dbReference type="Proteomes" id="UP001487296">
    <property type="component" value="Unassembled WGS sequence"/>
</dbReference>